<dbReference type="GO" id="GO:0016791">
    <property type="term" value="F:phosphatase activity"/>
    <property type="evidence" value="ECO:0007669"/>
    <property type="project" value="TreeGrafter"/>
</dbReference>
<dbReference type="SUPFAM" id="SSF56784">
    <property type="entry name" value="HAD-like"/>
    <property type="match status" value="1"/>
</dbReference>
<reference evidence="7" key="2">
    <citation type="journal article" date="2010" name="Stand. Genomic Sci.">
        <title>Complete genome sequence of Vulcanisaeta distributa type strain (IC-017T).</title>
        <authorList>
            <person name="Mavromatis K."/>
            <person name="Sikorski J."/>
            <person name="Pabst E."/>
            <person name="Teshima H."/>
            <person name="Lapidus A."/>
            <person name="Lucas S."/>
            <person name="Nolan M."/>
            <person name="Glavina Del Rio T."/>
            <person name="Cheng J."/>
            <person name="Bruce D."/>
            <person name="Goodwin L."/>
            <person name="Pitluck S."/>
            <person name="Liolios K."/>
            <person name="Ivanova N."/>
            <person name="Mikhailova N."/>
            <person name="Pati A."/>
            <person name="Chen A."/>
            <person name="Palaniappan K."/>
            <person name="Land M."/>
            <person name="Hauser L."/>
            <person name="Chang Y."/>
            <person name="Jeffries C."/>
            <person name="Rohde M."/>
            <person name="Spring S."/>
            <person name="Goker M."/>
            <person name="Wirth R."/>
            <person name="Woyke T."/>
            <person name="Bristow J."/>
            <person name="Eisen J."/>
            <person name="Markowitz V."/>
            <person name="Hugenholtz P."/>
            <person name="Klenk H."/>
            <person name="Kyrpides N."/>
        </authorList>
    </citation>
    <scope>NUCLEOTIDE SEQUENCE [LARGE SCALE GENOMIC DNA]</scope>
    <source>
        <strain evidence="7">DSM 14429 / JCM 11212 / NBRC 100878 / IC-017</strain>
    </source>
</reference>
<dbReference type="Gene3D" id="1.20.120.710">
    <property type="entry name" value="Haloacid dehalogenase hydrolase-like domain"/>
    <property type="match status" value="1"/>
</dbReference>
<dbReference type="PANTHER" id="PTHR46470:SF2">
    <property type="entry name" value="GLYCERALDEHYDE 3-PHOSPHATE PHOSPHATASE"/>
    <property type="match status" value="1"/>
</dbReference>
<comment type="cofactor">
    <cofactor evidence="1">
        <name>Mg(2+)</name>
        <dbReference type="ChEBI" id="CHEBI:18420"/>
    </cofactor>
</comment>
<dbReference type="KEGG" id="vdi:Vdis_0326"/>
<dbReference type="SFLD" id="SFLDS00003">
    <property type="entry name" value="Haloacid_Dehalogenase"/>
    <property type="match status" value="1"/>
</dbReference>
<dbReference type="RefSeq" id="WP_013335457.1">
    <property type="nucleotide sequence ID" value="NC_014537.1"/>
</dbReference>
<dbReference type="GO" id="GO:0044281">
    <property type="term" value="P:small molecule metabolic process"/>
    <property type="evidence" value="ECO:0007669"/>
    <property type="project" value="UniProtKB-ARBA"/>
</dbReference>
<evidence type="ECO:0000256" key="2">
    <source>
        <dbReference type="ARBA" id="ARBA00007958"/>
    </source>
</evidence>
<organism evidence="6 7">
    <name type="scientific">Vulcanisaeta distributa (strain DSM 14429 / JCM 11212 / NBRC 100878 / IC-017)</name>
    <dbReference type="NCBI Taxonomy" id="572478"/>
    <lineage>
        <taxon>Archaea</taxon>
        <taxon>Thermoproteota</taxon>
        <taxon>Thermoprotei</taxon>
        <taxon>Thermoproteales</taxon>
        <taxon>Thermoproteaceae</taxon>
        <taxon>Vulcanisaeta</taxon>
    </lineage>
</organism>
<dbReference type="InterPro" id="IPR051400">
    <property type="entry name" value="HAD-like_hydrolase"/>
</dbReference>
<dbReference type="GeneID" id="9751243"/>
<dbReference type="Pfam" id="PF00702">
    <property type="entry name" value="Hydrolase"/>
    <property type="match status" value="1"/>
</dbReference>
<dbReference type="Proteomes" id="UP000006681">
    <property type="component" value="Chromosome"/>
</dbReference>
<name>E1QTL7_VULDI</name>
<keyword evidence="4 6" id="KW-0378">Hydrolase</keyword>
<dbReference type="OrthoDB" id="31229at2157"/>
<dbReference type="InterPro" id="IPR036412">
    <property type="entry name" value="HAD-like_sf"/>
</dbReference>
<evidence type="ECO:0000256" key="3">
    <source>
        <dbReference type="ARBA" id="ARBA00022723"/>
    </source>
</evidence>
<dbReference type="InterPro" id="IPR023214">
    <property type="entry name" value="HAD_sf"/>
</dbReference>
<dbReference type="NCBIfam" id="TIGR01549">
    <property type="entry name" value="HAD-SF-IA-v1"/>
    <property type="match status" value="1"/>
</dbReference>
<dbReference type="HOGENOM" id="CLU_045011_8_3_2"/>
<dbReference type="EMBL" id="CP002100">
    <property type="protein sequence ID" value="ADN49732.1"/>
    <property type="molecule type" value="Genomic_DNA"/>
</dbReference>
<sequence length="245" mass="27395">MVHDKVIDVRAVLFDYDDTLVETRGAMDYARRAVARKISLRTSLDEYLVLNVIRDVEVRMESIGQFDRRVWFSEVVKALNIDLSIGDINDLVKTYWDSLRLRSRLFPDVIPTLGLLRACGFRIGLVTNTDGEPGLKRDRIRGDGVDGLFDLIIVAGDDTVHTKPHPEPFIKALQTLNMRGYEVVYIGDRVDVDVAGAKAVGMHAGLIDRYGTADPRAYGRDGARPDFIIYSLAELPQLLSCVSNA</sequence>
<proteinExistence type="inferred from homology"/>
<dbReference type="AlphaFoldDB" id="E1QTL7"/>
<evidence type="ECO:0000256" key="4">
    <source>
        <dbReference type="ARBA" id="ARBA00022801"/>
    </source>
</evidence>
<keyword evidence="7" id="KW-1185">Reference proteome</keyword>
<evidence type="ECO:0000313" key="7">
    <source>
        <dbReference type="Proteomes" id="UP000006681"/>
    </source>
</evidence>
<accession>E1QTL7</accession>
<evidence type="ECO:0000256" key="5">
    <source>
        <dbReference type="ARBA" id="ARBA00022842"/>
    </source>
</evidence>
<evidence type="ECO:0000256" key="1">
    <source>
        <dbReference type="ARBA" id="ARBA00001946"/>
    </source>
</evidence>
<dbReference type="InterPro" id="IPR006439">
    <property type="entry name" value="HAD-SF_hydro_IA"/>
</dbReference>
<keyword evidence="5" id="KW-0460">Magnesium</keyword>
<keyword evidence="3" id="KW-0479">Metal-binding</keyword>
<dbReference type="STRING" id="572478.Vdis_0326"/>
<dbReference type="eggNOG" id="arCOG02291">
    <property type="taxonomic scope" value="Archaea"/>
</dbReference>
<gene>
    <name evidence="6" type="ordered locus">Vdis_0326</name>
</gene>
<protein>
    <submittedName>
        <fullName evidence="6">HAD-superfamily hydrolase, subfamily IA, variant 1</fullName>
    </submittedName>
</protein>
<dbReference type="Gene3D" id="3.40.50.1000">
    <property type="entry name" value="HAD superfamily/HAD-like"/>
    <property type="match status" value="1"/>
</dbReference>
<dbReference type="PANTHER" id="PTHR46470">
    <property type="entry name" value="N-ACYLNEURAMINATE-9-PHOSPHATASE"/>
    <property type="match status" value="1"/>
</dbReference>
<dbReference type="SFLD" id="SFLDG01129">
    <property type="entry name" value="C1.5:_HAD__Beta-PGM__Phosphata"/>
    <property type="match status" value="1"/>
</dbReference>
<comment type="similarity">
    <text evidence="2">Belongs to the HAD-like hydrolase superfamily.</text>
</comment>
<reference evidence="6 7" key="1">
    <citation type="journal article" date="2010" name="Stand. Genomic Sci.">
        <title>Complete genome sequence of Vulcanisaeta distributa type strain (IC-017).</title>
        <authorList>
            <person name="Mavromatis K."/>
            <person name="Sikorski J."/>
            <person name="Pabst E."/>
            <person name="Teshima H."/>
            <person name="Lapidus A."/>
            <person name="Lucas S."/>
            <person name="Nolan M."/>
            <person name="Glavina Del Rio T."/>
            <person name="Cheng J.F."/>
            <person name="Bruce D."/>
            <person name="Goodwin L."/>
            <person name="Pitluck S."/>
            <person name="Liolios K."/>
            <person name="Ivanova N."/>
            <person name="Mikhailova N."/>
            <person name="Pati A."/>
            <person name="Chen A."/>
            <person name="Palaniappan K."/>
            <person name="Land M."/>
            <person name="Hauser L."/>
            <person name="Chang Y.J."/>
            <person name="Jeffries C.D."/>
            <person name="Rohde M."/>
            <person name="Spring S."/>
            <person name="Goker M."/>
            <person name="Wirth R."/>
            <person name="Woyke T."/>
            <person name="Bristow J."/>
            <person name="Eisen J.A."/>
            <person name="Markowitz V."/>
            <person name="Hugenholtz P."/>
            <person name="Klenk H.P."/>
            <person name="Kyrpides N.C."/>
        </authorList>
    </citation>
    <scope>NUCLEOTIDE SEQUENCE [LARGE SCALE GENOMIC DNA]</scope>
    <source>
        <strain evidence="7">DSM 14429 / JCM 11212 / NBRC 100878 / IC-017</strain>
    </source>
</reference>
<evidence type="ECO:0000313" key="6">
    <source>
        <dbReference type="EMBL" id="ADN49732.1"/>
    </source>
</evidence>
<dbReference type="GO" id="GO:0046872">
    <property type="term" value="F:metal ion binding"/>
    <property type="evidence" value="ECO:0007669"/>
    <property type="project" value="UniProtKB-KW"/>
</dbReference>